<protein>
    <submittedName>
        <fullName evidence="7">UDP-galactopyranose mutase</fullName>
        <ecNumber evidence="7">5.4.99.9</ecNumber>
    </submittedName>
</protein>
<gene>
    <name evidence="7" type="primary">glf</name>
    <name evidence="7" type="ORF">E4634_13205</name>
</gene>
<dbReference type="Pfam" id="PF13450">
    <property type="entry name" value="NAD_binding_8"/>
    <property type="match status" value="1"/>
</dbReference>
<keyword evidence="5 7" id="KW-0413">Isomerase</keyword>
<dbReference type="GO" id="GO:0050660">
    <property type="term" value="F:flavin adenine dinucleotide binding"/>
    <property type="evidence" value="ECO:0007669"/>
    <property type="project" value="TreeGrafter"/>
</dbReference>
<dbReference type="NCBIfam" id="TIGR00031">
    <property type="entry name" value="UDP-GALP_mutase"/>
    <property type="match status" value="1"/>
</dbReference>
<sequence>MVGPEDNVDDPVQRPGAQACLLSRATEPLVAEVCTVGAGFSGAVIARQLAEAGLAVAVCDTRDHVAGNCHTERDTASGVMLHRYGPHIFHTDNERVWSFLQDYTQFMPYTNRVKTTTQGHVYSLPVNLLTINQFFGTTLSPAEAREFIEARADLSIEDPQTFEEQALRFVGPELYEAFFKGYTQKQWGCEPAELPASILKRLPLRFNYDDNYFFHKYQGMPRDGYTALVEKLLDHPGIEVRLGTAVTRADVANYQHVFWSGPLDGYFDFRLGRLGYRTLDFREIRASGDYQGCAVMNYGDPEVPYTRISEHKHFSPWEEHANTVCFAEYSRACEPGDIPYYPIRLAGEQALLRDYVALARDESNISFVGRLGTYRYLDMDVTIAEALDAAERFLALRAAGAPVPAFFTEPA</sequence>
<evidence type="ECO:0000259" key="6">
    <source>
        <dbReference type="Pfam" id="PF03275"/>
    </source>
</evidence>
<keyword evidence="8" id="KW-1185">Reference proteome</keyword>
<proteinExistence type="inferred from homology"/>
<evidence type="ECO:0000256" key="3">
    <source>
        <dbReference type="ARBA" id="ARBA00022630"/>
    </source>
</evidence>
<dbReference type="InterPro" id="IPR015899">
    <property type="entry name" value="UDP-GalPyranose_mutase_C"/>
</dbReference>
<comment type="cofactor">
    <cofactor evidence="1">
        <name>FAD</name>
        <dbReference type="ChEBI" id="CHEBI:57692"/>
    </cofactor>
</comment>
<evidence type="ECO:0000256" key="4">
    <source>
        <dbReference type="ARBA" id="ARBA00022827"/>
    </source>
</evidence>
<dbReference type="GO" id="GO:0008767">
    <property type="term" value="F:UDP-galactopyranose mutase activity"/>
    <property type="evidence" value="ECO:0007669"/>
    <property type="project" value="UniProtKB-EC"/>
</dbReference>
<feature type="domain" description="UDP-galactopyranose mutase C-terminal" evidence="6">
    <location>
        <begin position="177"/>
        <end position="376"/>
    </location>
</feature>
<evidence type="ECO:0000256" key="5">
    <source>
        <dbReference type="ARBA" id="ARBA00023235"/>
    </source>
</evidence>
<reference evidence="7 8" key="1">
    <citation type="submission" date="2019-04" db="EMBL/GenBank/DDBJ databases">
        <title>Taxonomy of novel Haliea sp. from mangrove soil of West Coast of India.</title>
        <authorList>
            <person name="Verma A."/>
            <person name="Kumar P."/>
            <person name="Krishnamurthi S."/>
        </authorList>
    </citation>
    <scope>NUCLEOTIDE SEQUENCE [LARGE SCALE GENOMIC DNA]</scope>
    <source>
        <strain evidence="7 8">SAOS-164</strain>
    </source>
</reference>
<accession>A0A4Z0LZ74</accession>
<dbReference type="EMBL" id="SRLE01000009">
    <property type="protein sequence ID" value="TGD72486.1"/>
    <property type="molecule type" value="Genomic_DNA"/>
</dbReference>
<comment type="caution">
    <text evidence="7">The sequence shown here is derived from an EMBL/GenBank/DDBJ whole genome shotgun (WGS) entry which is preliminary data.</text>
</comment>
<organism evidence="7 8">
    <name type="scientific">Mangrovimicrobium sediminis</name>
    <dbReference type="NCBI Taxonomy" id="2562682"/>
    <lineage>
        <taxon>Bacteria</taxon>
        <taxon>Pseudomonadati</taxon>
        <taxon>Pseudomonadota</taxon>
        <taxon>Gammaproteobacteria</taxon>
        <taxon>Cellvibrionales</taxon>
        <taxon>Halieaceae</taxon>
        <taxon>Mangrovimicrobium</taxon>
    </lineage>
</organism>
<keyword evidence="3" id="KW-0285">Flavoprotein</keyword>
<evidence type="ECO:0000313" key="7">
    <source>
        <dbReference type="EMBL" id="TGD72486.1"/>
    </source>
</evidence>
<evidence type="ECO:0000256" key="1">
    <source>
        <dbReference type="ARBA" id="ARBA00001974"/>
    </source>
</evidence>
<dbReference type="OrthoDB" id="9815989at2"/>
<comment type="similarity">
    <text evidence="2">Belongs to the UDP-galactopyranose/dTDP-fucopyranose mutase family.</text>
</comment>
<dbReference type="Proteomes" id="UP000298050">
    <property type="component" value="Unassembled WGS sequence"/>
</dbReference>
<dbReference type="SUPFAM" id="SSF51971">
    <property type="entry name" value="Nucleotide-binding domain"/>
    <property type="match status" value="1"/>
</dbReference>
<evidence type="ECO:0000313" key="8">
    <source>
        <dbReference type="Proteomes" id="UP000298050"/>
    </source>
</evidence>
<dbReference type="SUPFAM" id="SSF54373">
    <property type="entry name" value="FAD-linked reductases, C-terminal domain"/>
    <property type="match status" value="1"/>
</dbReference>
<name>A0A4Z0LZ74_9GAMM</name>
<dbReference type="Pfam" id="PF03275">
    <property type="entry name" value="GLF"/>
    <property type="match status" value="1"/>
</dbReference>
<dbReference type="EC" id="5.4.99.9" evidence="7"/>
<dbReference type="InterPro" id="IPR004379">
    <property type="entry name" value="UDP-GALP_mutase"/>
</dbReference>
<dbReference type="PANTHER" id="PTHR21197:SF0">
    <property type="entry name" value="UDP-GALACTOPYRANOSE MUTASE"/>
    <property type="match status" value="1"/>
</dbReference>
<evidence type="ECO:0000256" key="2">
    <source>
        <dbReference type="ARBA" id="ARBA00009321"/>
    </source>
</evidence>
<dbReference type="GO" id="GO:0005829">
    <property type="term" value="C:cytosol"/>
    <property type="evidence" value="ECO:0007669"/>
    <property type="project" value="TreeGrafter"/>
</dbReference>
<dbReference type="PANTHER" id="PTHR21197">
    <property type="entry name" value="UDP-GALACTOPYRANOSE MUTASE"/>
    <property type="match status" value="1"/>
</dbReference>
<keyword evidence="4" id="KW-0274">FAD</keyword>
<dbReference type="Gene3D" id="3.40.50.720">
    <property type="entry name" value="NAD(P)-binding Rossmann-like Domain"/>
    <property type="match status" value="3"/>
</dbReference>
<dbReference type="AlphaFoldDB" id="A0A4Z0LZ74"/>